<dbReference type="EMBL" id="PNRF01000002">
    <property type="protein sequence ID" value="PMR77901.1"/>
    <property type="molecule type" value="Genomic_DNA"/>
</dbReference>
<dbReference type="SUPFAM" id="SSF110857">
    <property type="entry name" value="Gamma-glutamyl cyclotransferase-like"/>
    <property type="match status" value="1"/>
</dbReference>
<accession>A0A2N7UBY0</accession>
<dbReference type="GO" id="GO:0005829">
    <property type="term" value="C:cytosol"/>
    <property type="evidence" value="ECO:0007669"/>
    <property type="project" value="TreeGrafter"/>
</dbReference>
<protein>
    <recommendedName>
        <fullName evidence="3">Gamma-glutamylcyclotransferase family protein</fullName>
    </recommendedName>
</protein>
<dbReference type="RefSeq" id="WP_102651540.1">
    <property type="nucleotide sequence ID" value="NZ_PNRF01000002.1"/>
</dbReference>
<organism evidence="5 6">
    <name type="scientific">Billgrantia endophytica</name>
    <dbReference type="NCBI Taxonomy" id="2033802"/>
    <lineage>
        <taxon>Bacteria</taxon>
        <taxon>Pseudomonadati</taxon>
        <taxon>Pseudomonadota</taxon>
        <taxon>Gammaproteobacteria</taxon>
        <taxon>Oceanospirillales</taxon>
        <taxon>Halomonadaceae</taxon>
        <taxon>Billgrantia</taxon>
    </lineage>
</organism>
<dbReference type="Pfam" id="PF06094">
    <property type="entry name" value="GGACT"/>
    <property type="match status" value="1"/>
</dbReference>
<evidence type="ECO:0000256" key="2">
    <source>
        <dbReference type="PIRSR" id="PIRSR639126-1"/>
    </source>
</evidence>
<name>A0A2N7UBY0_9GAMM</name>
<evidence type="ECO:0000259" key="4">
    <source>
        <dbReference type="Pfam" id="PF06094"/>
    </source>
</evidence>
<comment type="similarity">
    <text evidence="1 3">Belongs to the gamma-glutamylcyclotransferase family.</text>
</comment>
<evidence type="ECO:0000256" key="3">
    <source>
        <dbReference type="RuleBase" id="RU367036"/>
    </source>
</evidence>
<keyword evidence="6" id="KW-1185">Reference proteome</keyword>
<dbReference type="InterPro" id="IPR039126">
    <property type="entry name" value="GGACT"/>
</dbReference>
<gene>
    <name evidence="5" type="ORF">C1H69_00895</name>
</gene>
<dbReference type="GO" id="GO:0016740">
    <property type="term" value="F:transferase activity"/>
    <property type="evidence" value="ECO:0007669"/>
    <property type="project" value="UniProtKB-KW"/>
</dbReference>
<sequence length="138" mass="15892">MEHLLFVYGTLKRGFSHHEKYLGRSVLISRAETSDAYPMVLCSERYYPVMIDAMGSGQRVQGELYRVDAALIDNLDVLERVNERDGYQRRRLSTTLPDGAIKNAWCYIKAPAWVEDVRSDSLSHYDDARYVPRDDGLD</sequence>
<dbReference type="InterPro" id="IPR036568">
    <property type="entry name" value="GGCT-like_sf"/>
</dbReference>
<dbReference type="GO" id="GO:0061929">
    <property type="term" value="F:gamma-glutamylaminecyclotransferase activity"/>
    <property type="evidence" value="ECO:0007669"/>
    <property type="project" value="InterPro"/>
</dbReference>
<evidence type="ECO:0000313" key="6">
    <source>
        <dbReference type="Proteomes" id="UP000235803"/>
    </source>
</evidence>
<dbReference type="CDD" id="cd06661">
    <property type="entry name" value="GGCT_like"/>
    <property type="match status" value="1"/>
</dbReference>
<dbReference type="InterPro" id="IPR013024">
    <property type="entry name" value="GGCT-like"/>
</dbReference>
<dbReference type="Proteomes" id="UP000235803">
    <property type="component" value="Unassembled WGS sequence"/>
</dbReference>
<dbReference type="InterPro" id="IPR009288">
    <property type="entry name" value="AIG2-like_dom"/>
</dbReference>
<keyword evidence="5" id="KW-0808">Transferase</keyword>
<dbReference type="PANTHER" id="PTHR12510">
    <property type="entry name" value="TROPONIN C-AKIN-1 PROTEIN"/>
    <property type="match status" value="1"/>
</dbReference>
<feature type="domain" description="Gamma-glutamylcyclotransferase AIG2-like" evidence="4">
    <location>
        <begin position="5"/>
        <end position="116"/>
    </location>
</feature>
<comment type="caution">
    <text evidence="5">The sequence shown here is derived from an EMBL/GenBank/DDBJ whole genome shotgun (WGS) entry which is preliminary data.</text>
</comment>
<proteinExistence type="inferred from homology"/>
<reference evidence="5 6" key="1">
    <citation type="submission" date="2018-01" db="EMBL/GenBank/DDBJ databases">
        <title>Halomonas endophytica sp. nov., isolated from storage liquid in the stems of Populus euphratica.</title>
        <authorList>
            <person name="Chen C."/>
        </authorList>
    </citation>
    <scope>NUCLEOTIDE SEQUENCE [LARGE SCALE GENOMIC DNA]</scope>
    <source>
        <strain evidence="5 6">MC28</strain>
    </source>
</reference>
<dbReference type="AlphaFoldDB" id="A0A2N7UBY0"/>
<dbReference type="OrthoDB" id="482277at2"/>
<dbReference type="Gene3D" id="3.10.490.10">
    <property type="entry name" value="Gamma-glutamyl cyclotransferase-like"/>
    <property type="match status" value="1"/>
</dbReference>
<dbReference type="PANTHER" id="PTHR12510:SF4">
    <property type="entry name" value="GAMMA-GLUTAMYLAMINECYCLOTRANSFERASE"/>
    <property type="match status" value="1"/>
</dbReference>
<feature type="active site" description="Proton acceptor" evidence="2">
    <location>
        <position position="79"/>
    </location>
</feature>
<evidence type="ECO:0000313" key="5">
    <source>
        <dbReference type="EMBL" id="PMR77901.1"/>
    </source>
</evidence>
<evidence type="ECO:0000256" key="1">
    <source>
        <dbReference type="ARBA" id="ARBA00008861"/>
    </source>
</evidence>